<dbReference type="Gene3D" id="3.40.250.10">
    <property type="entry name" value="Rhodanese-like domain"/>
    <property type="match status" value="1"/>
</dbReference>
<evidence type="ECO:0000256" key="2">
    <source>
        <dbReference type="ARBA" id="ARBA00013064"/>
    </source>
</evidence>
<protein>
    <recommendedName>
        <fullName evidence="2">protein-tyrosine-phosphatase</fullName>
        <ecNumber evidence="2">3.1.3.48</ecNumber>
    </recommendedName>
</protein>
<dbReference type="InterPro" id="IPR000751">
    <property type="entry name" value="MPI_Phosphatase"/>
</dbReference>
<keyword evidence="6" id="KW-0131">Cell cycle</keyword>
<dbReference type="EMBL" id="KN824286">
    <property type="protein sequence ID" value="KIM29925.1"/>
    <property type="molecule type" value="Genomic_DNA"/>
</dbReference>
<evidence type="ECO:0000256" key="5">
    <source>
        <dbReference type="ARBA" id="ARBA00022912"/>
    </source>
</evidence>
<accession>A0A0C3AZG6</accession>
<evidence type="ECO:0000259" key="7">
    <source>
        <dbReference type="PROSITE" id="PS50206"/>
    </source>
</evidence>
<dbReference type="GO" id="GO:0051301">
    <property type="term" value="P:cell division"/>
    <property type="evidence" value="ECO:0007669"/>
    <property type="project" value="UniProtKB-KW"/>
</dbReference>
<evidence type="ECO:0000256" key="1">
    <source>
        <dbReference type="ARBA" id="ARBA00011065"/>
    </source>
</evidence>
<gene>
    <name evidence="8" type="ORF">M408DRAFT_328387</name>
</gene>
<dbReference type="AlphaFoldDB" id="A0A0C3AZG6"/>
<organism evidence="8 9">
    <name type="scientific">Serendipita vermifera MAFF 305830</name>
    <dbReference type="NCBI Taxonomy" id="933852"/>
    <lineage>
        <taxon>Eukaryota</taxon>
        <taxon>Fungi</taxon>
        <taxon>Dikarya</taxon>
        <taxon>Basidiomycota</taxon>
        <taxon>Agaricomycotina</taxon>
        <taxon>Agaricomycetes</taxon>
        <taxon>Sebacinales</taxon>
        <taxon>Serendipitaceae</taxon>
        <taxon>Serendipita</taxon>
    </lineage>
</organism>
<dbReference type="PRINTS" id="PR00716">
    <property type="entry name" value="MPIPHPHTASE"/>
</dbReference>
<dbReference type="GO" id="GO:0005737">
    <property type="term" value="C:cytoplasm"/>
    <property type="evidence" value="ECO:0007669"/>
    <property type="project" value="TreeGrafter"/>
</dbReference>
<dbReference type="STRING" id="933852.A0A0C3AZG6"/>
<comment type="similarity">
    <text evidence="1">Belongs to the MPI phosphatase family.</text>
</comment>
<dbReference type="GO" id="GO:1902751">
    <property type="term" value="P:positive regulation of cell cycle G2/M phase transition"/>
    <property type="evidence" value="ECO:0007669"/>
    <property type="project" value="InterPro"/>
</dbReference>
<dbReference type="HOGENOM" id="CLU_107716_1_1_1"/>
<feature type="domain" description="Rhodanese" evidence="7">
    <location>
        <begin position="22"/>
        <end position="128"/>
    </location>
</feature>
<keyword evidence="9" id="KW-1185">Reference proteome</keyword>
<dbReference type="OrthoDB" id="102559at2759"/>
<sequence length="141" mass="15720">MSSKPSFTYINPQELATRLRAQDKNIAIVDVRDEDYAGGHIKGAIHSPSATFLDGGIETLREAVKDTQTVIFHCALSQVRGPKAARIYAESTDEVRQRGGDAPRADQEVLVLRGGYTEFQALYKEDKELIEAYDPELLQEH</sequence>
<name>A0A0C3AZG6_SERVB</name>
<dbReference type="InterPro" id="IPR001763">
    <property type="entry name" value="Rhodanese-like_dom"/>
</dbReference>
<dbReference type="Pfam" id="PF00581">
    <property type="entry name" value="Rhodanese"/>
    <property type="match status" value="1"/>
</dbReference>
<dbReference type="SUPFAM" id="SSF52821">
    <property type="entry name" value="Rhodanese/Cell cycle control phosphatase"/>
    <property type="match status" value="1"/>
</dbReference>
<keyword evidence="4" id="KW-0378">Hydrolase</keyword>
<evidence type="ECO:0000313" key="9">
    <source>
        <dbReference type="Proteomes" id="UP000054097"/>
    </source>
</evidence>
<dbReference type="EC" id="3.1.3.48" evidence="2"/>
<evidence type="ECO:0000256" key="3">
    <source>
        <dbReference type="ARBA" id="ARBA00022618"/>
    </source>
</evidence>
<dbReference type="PROSITE" id="PS50206">
    <property type="entry name" value="RHODANESE_3"/>
    <property type="match status" value="1"/>
</dbReference>
<reference evidence="9" key="2">
    <citation type="submission" date="2015-01" db="EMBL/GenBank/DDBJ databases">
        <title>Evolutionary Origins and Diversification of the Mycorrhizal Mutualists.</title>
        <authorList>
            <consortium name="DOE Joint Genome Institute"/>
            <consortium name="Mycorrhizal Genomics Consortium"/>
            <person name="Kohler A."/>
            <person name="Kuo A."/>
            <person name="Nagy L.G."/>
            <person name="Floudas D."/>
            <person name="Copeland A."/>
            <person name="Barry K.W."/>
            <person name="Cichocki N."/>
            <person name="Veneault-Fourrey C."/>
            <person name="LaButti K."/>
            <person name="Lindquist E.A."/>
            <person name="Lipzen A."/>
            <person name="Lundell T."/>
            <person name="Morin E."/>
            <person name="Murat C."/>
            <person name="Riley R."/>
            <person name="Ohm R."/>
            <person name="Sun H."/>
            <person name="Tunlid A."/>
            <person name="Henrissat B."/>
            <person name="Grigoriev I.V."/>
            <person name="Hibbett D.S."/>
            <person name="Martin F."/>
        </authorList>
    </citation>
    <scope>NUCLEOTIDE SEQUENCE [LARGE SCALE GENOMIC DNA]</scope>
    <source>
        <strain evidence="9">MAFF 305830</strain>
    </source>
</reference>
<reference evidence="8 9" key="1">
    <citation type="submission" date="2014-04" db="EMBL/GenBank/DDBJ databases">
        <authorList>
            <consortium name="DOE Joint Genome Institute"/>
            <person name="Kuo A."/>
            <person name="Zuccaro A."/>
            <person name="Kohler A."/>
            <person name="Nagy L.G."/>
            <person name="Floudas D."/>
            <person name="Copeland A."/>
            <person name="Barry K.W."/>
            <person name="Cichocki N."/>
            <person name="Veneault-Fourrey C."/>
            <person name="LaButti K."/>
            <person name="Lindquist E.A."/>
            <person name="Lipzen A."/>
            <person name="Lundell T."/>
            <person name="Morin E."/>
            <person name="Murat C."/>
            <person name="Sun H."/>
            <person name="Tunlid A."/>
            <person name="Henrissat B."/>
            <person name="Grigoriev I.V."/>
            <person name="Hibbett D.S."/>
            <person name="Martin F."/>
            <person name="Nordberg H.P."/>
            <person name="Cantor M.N."/>
            <person name="Hua S.X."/>
        </authorList>
    </citation>
    <scope>NUCLEOTIDE SEQUENCE [LARGE SCALE GENOMIC DNA]</scope>
    <source>
        <strain evidence="8 9">MAFF 305830</strain>
    </source>
</reference>
<dbReference type="InterPro" id="IPR036873">
    <property type="entry name" value="Rhodanese-like_dom_sf"/>
</dbReference>
<proteinExistence type="inferred from homology"/>
<dbReference type="Proteomes" id="UP000054097">
    <property type="component" value="Unassembled WGS sequence"/>
</dbReference>
<dbReference type="GO" id="GO:0005634">
    <property type="term" value="C:nucleus"/>
    <property type="evidence" value="ECO:0007669"/>
    <property type="project" value="TreeGrafter"/>
</dbReference>
<dbReference type="PANTHER" id="PTHR10828">
    <property type="entry name" value="M-PHASE INDUCER PHOSPHATASE DUAL SPECIFICITY PHOSPHATASE CDC25"/>
    <property type="match status" value="1"/>
</dbReference>
<evidence type="ECO:0000256" key="6">
    <source>
        <dbReference type="ARBA" id="ARBA00023306"/>
    </source>
</evidence>
<keyword evidence="3" id="KW-0132">Cell division</keyword>
<dbReference type="PANTHER" id="PTHR10828:SF38">
    <property type="entry name" value="ARSENICAL-RESISTANCE PROTEIN 2-RELATED"/>
    <property type="match status" value="1"/>
</dbReference>
<evidence type="ECO:0000313" key="8">
    <source>
        <dbReference type="EMBL" id="KIM29925.1"/>
    </source>
</evidence>
<dbReference type="SMART" id="SM00450">
    <property type="entry name" value="RHOD"/>
    <property type="match status" value="1"/>
</dbReference>
<keyword evidence="5" id="KW-0904">Protein phosphatase</keyword>
<evidence type="ECO:0000256" key="4">
    <source>
        <dbReference type="ARBA" id="ARBA00022801"/>
    </source>
</evidence>
<dbReference type="GO" id="GO:0004725">
    <property type="term" value="F:protein tyrosine phosphatase activity"/>
    <property type="evidence" value="ECO:0007669"/>
    <property type="project" value="UniProtKB-EC"/>
</dbReference>